<feature type="compositionally biased region" description="Polar residues" evidence="1">
    <location>
        <begin position="26"/>
        <end position="40"/>
    </location>
</feature>
<organism evidence="2 3">
    <name type="scientific">Phyllostomus discolor</name>
    <name type="common">pale spear-nosed bat</name>
    <dbReference type="NCBI Taxonomy" id="89673"/>
    <lineage>
        <taxon>Eukaryota</taxon>
        <taxon>Metazoa</taxon>
        <taxon>Chordata</taxon>
        <taxon>Craniata</taxon>
        <taxon>Vertebrata</taxon>
        <taxon>Euteleostomi</taxon>
        <taxon>Mammalia</taxon>
        <taxon>Eutheria</taxon>
        <taxon>Laurasiatheria</taxon>
        <taxon>Chiroptera</taxon>
        <taxon>Yangochiroptera</taxon>
        <taxon>Phyllostomidae</taxon>
        <taxon>Phyllostominae</taxon>
        <taxon>Phyllostomus</taxon>
    </lineage>
</organism>
<feature type="region of interest" description="Disordered" evidence="1">
    <location>
        <begin position="176"/>
        <end position="205"/>
    </location>
</feature>
<keyword evidence="2" id="KW-1185">Reference proteome</keyword>
<accession>A0A7E6D3J5</accession>
<feature type="compositionally biased region" description="Polar residues" evidence="1">
    <location>
        <begin position="62"/>
        <end position="78"/>
    </location>
</feature>
<gene>
    <name evidence="3" type="primary">LOC118498872</name>
</gene>
<reference evidence="3" key="1">
    <citation type="submission" date="2025-08" db="UniProtKB">
        <authorList>
            <consortium name="RefSeq"/>
        </authorList>
    </citation>
    <scope>IDENTIFICATION</scope>
    <source>
        <tissue evidence="3">Muscle</tissue>
    </source>
</reference>
<proteinExistence type="predicted"/>
<feature type="compositionally biased region" description="Low complexity" evidence="1">
    <location>
        <begin position="45"/>
        <end position="61"/>
    </location>
</feature>
<dbReference type="InParanoid" id="A0A7E6D3J5"/>
<dbReference type="KEGG" id="pdic:118498872"/>
<evidence type="ECO:0000256" key="1">
    <source>
        <dbReference type="SAM" id="MobiDB-lite"/>
    </source>
</evidence>
<sequence length="205" mass="21715">MSAYVHMHRHGFMTVPNKPPKAIGTCPTQPAQGHSQQSYQPCGHQSYSGYSQSGDSLGYSQNTYGSSGQAQNTGYGTSQLPTDIEQLVAMAVASFQSSYGQHPNLAMTHSQLLAAPQEVTVVVLRAITRGRPTVGVMEGKGEEDPWALEAMEMVTVVVVVSSLAMDSSYNRPQCYGQQNQYSSSSGGGGEINGQDQSHMSGGSCG</sequence>
<dbReference type="Proteomes" id="UP000504628">
    <property type="component" value="Chromosome 2"/>
</dbReference>
<protein>
    <submittedName>
        <fullName evidence="3">RNA-binding protein FUS-like</fullName>
    </submittedName>
</protein>
<evidence type="ECO:0000313" key="2">
    <source>
        <dbReference type="Proteomes" id="UP000504628"/>
    </source>
</evidence>
<evidence type="ECO:0000313" key="3">
    <source>
        <dbReference type="RefSeq" id="XP_035873855.1"/>
    </source>
</evidence>
<feature type="region of interest" description="Disordered" evidence="1">
    <location>
        <begin position="15"/>
        <end position="78"/>
    </location>
</feature>
<dbReference type="GeneID" id="118498872"/>
<dbReference type="AlphaFoldDB" id="A0A7E6D3J5"/>
<dbReference type="RefSeq" id="XP_035873855.1">
    <property type="nucleotide sequence ID" value="XM_036017962.1"/>
</dbReference>
<name>A0A7E6D3J5_9CHIR</name>